<dbReference type="GO" id="GO:0003746">
    <property type="term" value="F:translation elongation factor activity"/>
    <property type="evidence" value="ECO:0007669"/>
    <property type="project" value="UniProtKB-KW"/>
</dbReference>
<keyword evidence="2" id="KW-0648">Protein biosynthesis</keyword>
<dbReference type="SUPFAM" id="SSF54534">
    <property type="entry name" value="FKBP-like"/>
    <property type="match status" value="1"/>
</dbReference>
<reference evidence="2 3" key="1">
    <citation type="journal article" date="2011" name="J. Bacteriol.">
        <title>Genome sequence of the verrucomicrobium Opitutus terrae PB90-1, an abundant inhabitant of rice paddy soil ecosystems.</title>
        <authorList>
            <person name="van Passel M.W."/>
            <person name="Kant R."/>
            <person name="Palva A."/>
            <person name="Copeland A."/>
            <person name="Lucas S."/>
            <person name="Lapidus A."/>
            <person name="Glavina del Rio T."/>
            <person name="Pitluck S."/>
            <person name="Goltsman E."/>
            <person name="Clum A."/>
            <person name="Sun H."/>
            <person name="Schmutz J."/>
            <person name="Larimer F.W."/>
            <person name="Land M.L."/>
            <person name="Hauser L."/>
            <person name="Kyrpides N."/>
            <person name="Mikhailova N."/>
            <person name="Richardson P.P."/>
            <person name="Janssen P.H."/>
            <person name="de Vos W.M."/>
            <person name="Smidt H."/>
        </authorList>
    </citation>
    <scope>NUCLEOTIDE SEQUENCE [LARGE SCALE GENOMIC DNA]</scope>
    <source>
        <strain evidence="3">DSM 11246 / JCM 15787 / PB90-1</strain>
    </source>
</reference>
<dbReference type="RefSeq" id="WP_012375437.1">
    <property type="nucleotide sequence ID" value="NC_010571.1"/>
</dbReference>
<dbReference type="InterPro" id="IPR001437">
    <property type="entry name" value="Tscrpt_elong_fac_GreA/B_C"/>
</dbReference>
<evidence type="ECO:0000313" key="2">
    <source>
        <dbReference type="EMBL" id="ACB75902.1"/>
    </source>
</evidence>
<proteinExistence type="predicted"/>
<evidence type="ECO:0000259" key="1">
    <source>
        <dbReference type="Pfam" id="PF01272"/>
    </source>
</evidence>
<keyword evidence="2" id="KW-0251">Elongation factor</keyword>
<organism evidence="2 3">
    <name type="scientific">Opitutus terrae (strain DSM 11246 / JCM 15787 / PB90-1)</name>
    <dbReference type="NCBI Taxonomy" id="452637"/>
    <lineage>
        <taxon>Bacteria</taxon>
        <taxon>Pseudomonadati</taxon>
        <taxon>Verrucomicrobiota</taxon>
        <taxon>Opitutia</taxon>
        <taxon>Opitutales</taxon>
        <taxon>Opitutaceae</taxon>
        <taxon>Opitutus</taxon>
    </lineage>
</organism>
<dbReference type="GO" id="GO:0003677">
    <property type="term" value="F:DNA binding"/>
    <property type="evidence" value="ECO:0007669"/>
    <property type="project" value="InterPro"/>
</dbReference>
<accession>B1ZU20</accession>
<dbReference type="KEGG" id="ote:Oter_2621"/>
<dbReference type="InterPro" id="IPR036953">
    <property type="entry name" value="GreA/GreB_C_sf"/>
</dbReference>
<dbReference type="OrthoDB" id="192847at2"/>
<dbReference type="GO" id="GO:0070063">
    <property type="term" value="F:RNA polymerase binding"/>
    <property type="evidence" value="ECO:0007669"/>
    <property type="project" value="InterPro"/>
</dbReference>
<dbReference type="InterPro" id="IPR023459">
    <property type="entry name" value="Tscrpt_elong_fac_GreA/B_fam"/>
</dbReference>
<name>B1ZU20_OPITP</name>
<dbReference type="GO" id="GO:0032784">
    <property type="term" value="P:regulation of DNA-templated transcription elongation"/>
    <property type="evidence" value="ECO:0007669"/>
    <property type="project" value="InterPro"/>
</dbReference>
<keyword evidence="3" id="KW-1185">Reference proteome</keyword>
<dbReference type="Proteomes" id="UP000007013">
    <property type="component" value="Chromosome"/>
</dbReference>
<dbReference type="Pfam" id="PF01272">
    <property type="entry name" value="GreA_GreB"/>
    <property type="match status" value="1"/>
</dbReference>
<dbReference type="STRING" id="452637.Oter_2621"/>
<dbReference type="EMBL" id="CP001032">
    <property type="protein sequence ID" value="ACB75902.1"/>
    <property type="molecule type" value="Genomic_DNA"/>
</dbReference>
<dbReference type="AlphaFoldDB" id="B1ZU20"/>
<dbReference type="HOGENOM" id="CLU_120358_1_1_0"/>
<feature type="domain" description="Transcription elongation factor GreA/GreB C-terminal" evidence="1">
    <location>
        <begin position="50"/>
        <end position="122"/>
    </location>
</feature>
<gene>
    <name evidence="2" type="ordered locus">Oter_2621</name>
</gene>
<dbReference type="Gene3D" id="3.10.50.30">
    <property type="entry name" value="Transcription elongation factor, GreA/GreB, C-terminal domain"/>
    <property type="match status" value="1"/>
</dbReference>
<evidence type="ECO:0000313" key="3">
    <source>
        <dbReference type="Proteomes" id="UP000007013"/>
    </source>
</evidence>
<dbReference type="eggNOG" id="COG0782">
    <property type="taxonomic scope" value="Bacteria"/>
</dbReference>
<dbReference type="PANTHER" id="PTHR30437:SF5">
    <property type="entry name" value="REGULATOR OF NUCLEOSIDE DIPHOSPHATE KINASE"/>
    <property type="match status" value="1"/>
</dbReference>
<dbReference type="GO" id="GO:0006354">
    <property type="term" value="P:DNA-templated transcription elongation"/>
    <property type="evidence" value="ECO:0007669"/>
    <property type="project" value="TreeGrafter"/>
</dbReference>
<sequence>MNTSPLYFSIEDYTKLSLLATATSRPGTPSQLRSELSRGVVVDATALPPTAIRLGSTVEIEDLESGEIETYTLVLPEQANVDARKLSVLAPIGTAVIGCLQGAEVAWSTPGGTRRLRIGRVSPPAEPATPVGLTLPLALPSAS</sequence>
<dbReference type="PANTHER" id="PTHR30437">
    <property type="entry name" value="TRANSCRIPTION ELONGATION FACTOR GREA"/>
    <property type="match status" value="1"/>
</dbReference>
<protein>
    <submittedName>
        <fullName evidence="2">GreA/GreB family elongation factor</fullName>
    </submittedName>
</protein>